<protein>
    <recommendedName>
        <fullName evidence="5">Large ribosomal subunit protein bL25</fullName>
    </recommendedName>
    <alternativeName>
        <fullName evidence="5">General stress protein CTC</fullName>
    </alternativeName>
</protein>
<feature type="domain" description="Large ribosomal subunit protein bL25 L25" evidence="7">
    <location>
        <begin position="6"/>
        <end position="92"/>
    </location>
</feature>
<dbReference type="HAMAP" id="MF_01334">
    <property type="entry name" value="Ribosomal_bL25_CTC"/>
    <property type="match status" value="1"/>
</dbReference>
<dbReference type="PANTHER" id="PTHR33284">
    <property type="entry name" value="RIBOSOMAL PROTEIN L25/GLN-TRNA SYNTHETASE, ANTI-CODON-BINDING DOMAIN-CONTAINING PROTEIN"/>
    <property type="match status" value="1"/>
</dbReference>
<dbReference type="InterPro" id="IPR029751">
    <property type="entry name" value="Ribosomal_L25_dom"/>
</dbReference>
<dbReference type="NCBIfam" id="TIGR00731">
    <property type="entry name" value="bL25_bact_ctc"/>
    <property type="match status" value="1"/>
</dbReference>
<evidence type="ECO:0000256" key="3">
    <source>
        <dbReference type="ARBA" id="ARBA00022980"/>
    </source>
</evidence>
<keyword evidence="4 5" id="KW-0687">Ribonucleoprotein</keyword>
<dbReference type="NCBIfam" id="NF004131">
    <property type="entry name" value="PRK05618.2-1"/>
    <property type="match status" value="1"/>
</dbReference>
<evidence type="ECO:0000256" key="2">
    <source>
        <dbReference type="ARBA" id="ARBA00022884"/>
    </source>
</evidence>
<proteinExistence type="inferred from homology"/>
<dbReference type="InterPro" id="IPR020930">
    <property type="entry name" value="Ribosomal_uL5_bac-type"/>
</dbReference>
<evidence type="ECO:0000259" key="7">
    <source>
        <dbReference type="Pfam" id="PF01386"/>
    </source>
</evidence>
<comment type="caution">
    <text evidence="9">The sequence shown here is derived from an EMBL/GenBank/DDBJ whole genome shotgun (WGS) entry which is preliminary data.</text>
</comment>
<dbReference type="InterPro" id="IPR020057">
    <property type="entry name" value="Ribosomal_bL25_b-dom"/>
</dbReference>
<keyword evidence="10" id="KW-1185">Reference proteome</keyword>
<accession>A0ABW4F2Q3</accession>
<comment type="similarity">
    <text evidence="5">Belongs to the bacterial ribosomal protein bL25 family. CTC subfamily.</text>
</comment>
<dbReference type="InterPro" id="IPR037121">
    <property type="entry name" value="Ribosomal_bL25_C"/>
</dbReference>
<dbReference type="Gene3D" id="2.40.240.10">
    <property type="entry name" value="Ribosomal Protein L25, Chain P"/>
    <property type="match status" value="1"/>
</dbReference>
<reference evidence="10" key="1">
    <citation type="journal article" date="2019" name="Int. J. Syst. Evol. Microbiol.">
        <title>The Global Catalogue of Microorganisms (GCM) 10K type strain sequencing project: providing services to taxonomists for standard genome sequencing and annotation.</title>
        <authorList>
            <consortium name="The Broad Institute Genomics Platform"/>
            <consortium name="The Broad Institute Genome Sequencing Center for Infectious Disease"/>
            <person name="Wu L."/>
            <person name="Ma J."/>
        </authorList>
    </citation>
    <scope>NUCLEOTIDE SEQUENCE [LARGE SCALE GENOMIC DNA]</scope>
    <source>
        <strain evidence="10">CCM 7043</strain>
    </source>
</reference>
<sequence length="211" mass="22572">MAEARIDAETRTEFGKGAARRTRRAGKIPAVLYGHGTDPQHLSLPELEFKRVVREQGRNAVITLNIGGRPQLALTKTVVTHPIRPYIEHVDLLVIRRGEKVAVEVPVLIVGDAAPGTLVTQELNNIEVEADVSNIPEHVEVSVEGLEVGTQIQAADVPLPEGTTLRADAEILVVNIVAAPTEAQLEGEIDTEGAGVVEEAPQTPAPESTES</sequence>
<evidence type="ECO:0000256" key="4">
    <source>
        <dbReference type="ARBA" id="ARBA00023274"/>
    </source>
</evidence>
<name>A0ABW4F2Q3_9PSEU</name>
<feature type="region of interest" description="Disordered" evidence="6">
    <location>
        <begin position="185"/>
        <end position="211"/>
    </location>
</feature>
<keyword evidence="1 5" id="KW-0699">rRNA-binding</keyword>
<dbReference type="InterPro" id="IPR020056">
    <property type="entry name" value="Rbsml_bL25/Gln-tRNA_synth_N"/>
</dbReference>
<evidence type="ECO:0000313" key="9">
    <source>
        <dbReference type="EMBL" id="MFD1520659.1"/>
    </source>
</evidence>
<evidence type="ECO:0000256" key="5">
    <source>
        <dbReference type="HAMAP-Rule" id="MF_01334"/>
    </source>
</evidence>
<feature type="compositionally biased region" description="Basic and acidic residues" evidence="6">
    <location>
        <begin position="1"/>
        <end position="14"/>
    </location>
</feature>
<evidence type="ECO:0000259" key="8">
    <source>
        <dbReference type="Pfam" id="PF14693"/>
    </source>
</evidence>
<dbReference type="SUPFAM" id="SSF50715">
    <property type="entry name" value="Ribosomal protein L25-like"/>
    <property type="match status" value="1"/>
</dbReference>
<dbReference type="Proteomes" id="UP001597114">
    <property type="component" value="Unassembled WGS sequence"/>
</dbReference>
<dbReference type="RefSeq" id="WP_344730306.1">
    <property type="nucleotide sequence ID" value="NZ_BAAAUS010000066.1"/>
</dbReference>
<evidence type="ECO:0000313" key="10">
    <source>
        <dbReference type="Proteomes" id="UP001597114"/>
    </source>
</evidence>
<comment type="function">
    <text evidence="5">This is one of the proteins that binds to the 5S RNA in the ribosome where it forms part of the central protuberance.</text>
</comment>
<dbReference type="Gene3D" id="2.170.120.20">
    <property type="entry name" value="Ribosomal protein L25, beta domain"/>
    <property type="match status" value="1"/>
</dbReference>
<keyword evidence="2 5" id="KW-0694">RNA-binding</keyword>
<comment type="subunit">
    <text evidence="5">Part of the 50S ribosomal subunit; part of the 5S rRNA/L5/L18/L25 subcomplex. Contacts the 5S rRNA. Binds to the 5S rRNA independently of L5 and L18.</text>
</comment>
<dbReference type="InterPro" id="IPR001021">
    <property type="entry name" value="Ribosomal_bL25_long"/>
</dbReference>
<dbReference type="EMBL" id="JBHUCO010000026">
    <property type="protein sequence ID" value="MFD1520659.1"/>
    <property type="molecule type" value="Genomic_DNA"/>
</dbReference>
<dbReference type="InterPro" id="IPR011035">
    <property type="entry name" value="Ribosomal_bL25/Gln-tRNA_synth"/>
</dbReference>
<dbReference type="GO" id="GO:0005840">
    <property type="term" value="C:ribosome"/>
    <property type="evidence" value="ECO:0007669"/>
    <property type="project" value="UniProtKB-KW"/>
</dbReference>
<evidence type="ECO:0000256" key="1">
    <source>
        <dbReference type="ARBA" id="ARBA00022730"/>
    </source>
</evidence>
<dbReference type="PANTHER" id="PTHR33284:SF1">
    <property type="entry name" value="RIBOSOMAL PROTEIN L25_GLN-TRNA SYNTHETASE, ANTI-CODON-BINDING DOMAIN-CONTAINING PROTEIN"/>
    <property type="match status" value="1"/>
</dbReference>
<evidence type="ECO:0000256" key="6">
    <source>
        <dbReference type="SAM" id="MobiDB-lite"/>
    </source>
</evidence>
<keyword evidence="3 5" id="KW-0689">Ribosomal protein</keyword>
<dbReference type="Pfam" id="PF01386">
    <property type="entry name" value="Ribosomal_L25p"/>
    <property type="match status" value="1"/>
</dbReference>
<feature type="domain" description="Large ribosomal subunit protein bL25 beta" evidence="8">
    <location>
        <begin position="100"/>
        <end position="179"/>
    </location>
</feature>
<dbReference type="Pfam" id="PF14693">
    <property type="entry name" value="Ribosomal_TL5_C"/>
    <property type="match status" value="1"/>
</dbReference>
<organism evidence="9 10">
    <name type="scientific">Pseudonocardia yunnanensis</name>
    <dbReference type="NCBI Taxonomy" id="58107"/>
    <lineage>
        <taxon>Bacteria</taxon>
        <taxon>Bacillati</taxon>
        <taxon>Actinomycetota</taxon>
        <taxon>Actinomycetes</taxon>
        <taxon>Pseudonocardiales</taxon>
        <taxon>Pseudonocardiaceae</taxon>
        <taxon>Pseudonocardia</taxon>
    </lineage>
</organism>
<feature type="region of interest" description="Disordered" evidence="6">
    <location>
        <begin position="1"/>
        <end position="20"/>
    </location>
</feature>
<dbReference type="CDD" id="cd00495">
    <property type="entry name" value="Ribosomal_L25_TL5_CTC"/>
    <property type="match status" value="1"/>
</dbReference>
<gene>
    <name evidence="5" type="primary">rplY</name>
    <name evidence="5" type="synonym">ctc</name>
    <name evidence="9" type="ORF">ACFSJD_24400</name>
</gene>